<name>A0A014MHC0_9BACT</name>
<sequence length="458" mass="54808">MKKNDILAVLIKKTPRGDSPKQELVDYFNDVFKEKNYLYYISRLSANITVDSETLHKMWDLEEDKSPANFKKFVQGILEEQKANKDKYKLKLFQILAKNQTRIVDTEVADQEIGELSNNQAVWPYIFSFRNYDLIAKNQLISLEDFADFVAPEMTKWLKRNFLDINNLNIYGAVHFNTDHPHMQFWISEKKPTKKHDKTVRFDKRDKFDIKRRDLELELEIKLLQGAQVKSDTKLSRNDQKELEQKILNLQSSKKEYISKLKKFDFNEIKDTEEMKLAESLIDNEKDLYAAVQKARDAKQLTSLMLSTSDMTDIIEKITRTEQDILFQENSSKYYKFLKPEQKQIIEDIYKKVLKSDYILFDKKNNFDSALNEVRKFENNYNDAISHKAKRIVKKEENELFMASRNFILKQVRKFYGLDKKQNIRRAKRTYQKPEYKWDPKIIYAFKKWKYKLNKIMK</sequence>
<dbReference type="EMBL" id="JFAD01000029">
    <property type="protein sequence ID" value="EXU60960.1"/>
    <property type="molecule type" value="Genomic_DNA"/>
</dbReference>
<comment type="caution">
    <text evidence="1">The sequence shown here is derived from an EMBL/GenBank/DDBJ whole genome shotgun (WGS) entry which is preliminary data.</text>
</comment>
<gene>
    <name evidence="1" type="ORF">MOVI_5820</name>
</gene>
<protein>
    <submittedName>
        <fullName evidence="1">Uncharacterized protein</fullName>
    </submittedName>
</protein>
<evidence type="ECO:0000313" key="1">
    <source>
        <dbReference type="EMBL" id="EXU60960.1"/>
    </source>
</evidence>
<organism evidence="1 2">
    <name type="scientific">Mesomycoplasma ovipneumoniae 14811</name>
    <dbReference type="NCBI Taxonomy" id="1188239"/>
    <lineage>
        <taxon>Bacteria</taxon>
        <taxon>Bacillati</taxon>
        <taxon>Mycoplasmatota</taxon>
        <taxon>Mycoplasmoidales</taxon>
        <taxon>Metamycoplasmataceae</taxon>
        <taxon>Mesomycoplasma</taxon>
    </lineage>
</organism>
<dbReference type="Proteomes" id="UP000020977">
    <property type="component" value="Unassembled WGS sequence"/>
</dbReference>
<dbReference type="RefSeq" id="WP_044284393.1">
    <property type="nucleotide sequence ID" value="NZ_JFAD01000029.1"/>
</dbReference>
<dbReference type="AlphaFoldDB" id="A0A014MHC0"/>
<accession>A0A014MHC0</accession>
<reference evidence="1 2" key="1">
    <citation type="submission" date="2014-03" db="EMBL/GenBank/DDBJ databases">
        <title>Genome sequence of Mycoplasma ovipneumoniae strain 14811.</title>
        <authorList>
            <person name="Sirand-Pugnet P."/>
            <person name="Breton M."/>
            <person name="Dordet-Frisoni E."/>
            <person name="Baranowski E."/>
            <person name="Barre A."/>
            <person name="Couture C."/>
            <person name="Dupuy V."/>
            <person name="Gaurivaud P."/>
            <person name="Jacob D."/>
            <person name="Lemaitre C."/>
            <person name="Manso-Silvan L."/>
            <person name="Nikolski M."/>
            <person name="Nouvel L.-X."/>
            <person name="Poumarat F."/>
            <person name="Tardy F."/>
            <person name="Thebault P."/>
            <person name="Theil S."/>
            <person name="Citti C."/>
            <person name="Thiaucourt F."/>
            <person name="Blanchard A."/>
        </authorList>
    </citation>
    <scope>NUCLEOTIDE SEQUENCE [LARGE SCALE GENOMIC DNA]</scope>
    <source>
        <strain evidence="1 2">14811</strain>
    </source>
</reference>
<evidence type="ECO:0000313" key="2">
    <source>
        <dbReference type="Proteomes" id="UP000020977"/>
    </source>
</evidence>
<dbReference type="STRING" id="1188239.MOVI_5820"/>
<proteinExistence type="predicted"/>